<keyword evidence="14" id="KW-1185">Reference proteome</keyword>
<dbReference type="PANTHER" id="PTHR31468:SF2">
    <property type="entry name" value="1,3-BETA-GLUCANOSYLTRANSFERASE GAS1"/>
    <property type="match status" value="1"/>
</dbReference>
<comment type="subcellular location">
    <subcellularLocation>
        <location evidence="1">Cell envelope</location>
    </subcellularLocation>
    <subcellularLocation>
        <location evidence="10">Cell membrane</location>
        <topology evidence="10">Lipid-anchor</topology>
        <topology evidence="10">GPI-anchor</topology>
    </subcellularLocation>
    <subcellularLocation>
        <location evidence="2">Membrane</location>
        <topology evidence="2">Lipid-anchor</topology>
        <topology evidence="2">GPI-anchor</topology>
    </subcellularLocation>
</comment>
<evidence type="ECO:0000256" key="8">
    <source>
        <dbReference type="ARBA" id="ARBA00023180"/>
    </source>
</evidence>
<evidence type="ECO:0000259" key="12">
    <source>
        <dbReference type="SMART" id="SM00768"/>
    </source>
</evidence>
<evidence type="ECO:0000256" key="1">
    <source>
        <dbReference type="ARBA" id="ARBA00004196"/>
    </source>
</evidence>
<comment type="function">
    <text evidence="10">Splits internally a 1,3-beta-glucan molecule and transfers the newly generated reducing end (the donor) to the non-reducing end of another 1,3-beta-glucan molecule (the acceptor) forming a 1,3-beta linkage, resulting in the elongation of 1,3-beta-glucan chains in the cell wall.</text>
</comment>
<evidence type="ECO:0000256" key="2">
    <source>
        <dbReference type="ARBA" id="ARBA00004589"/>
    </source>
</evidence>
<evidence type="ECO:0000256" key="7">
    <source>
        <dbReference type="ARBA" id="ARBA00023157"/>
    </source>
</evidence>
<dbReference type="GO" id="GO:0031505">
    <property type="term" value="P:fungal-type cell wall organization"/>
    <property type="evidence" value="ECO:0007669"/>
    <property type="project" value="TreeGrafter"/>
</dbReference>
<dbReference type="InterPro" id="IPR012946">
    <property type="entry name" value="X8"/>
</dbReference>
<dbReference type="AlphaFoldDB" id="A0A401GA62"/>
<evidence type="ECO:0000313" key="13">
    <source>
        <dbReference type="EMBL" id="GBE79076.1"/>
    </source>
</evidence>
<keyword evidence="9 10" id="KW-0449">Lipoprotein</keyword>
<evidence type="ECO:0000256" key="6">
    <source>
        <dbReference type="ARBA" id="ARBA00023136"/>
    </source>
</evidence>
<name>A0A401GA62_9APHY</name>
<proteinExistence type="inferred from homology"/>
<dbReference type="RefSeq" id="XP_027609989.1">
    <property type="nucleotide sequence ID" value="XM_027754188.1"/>
</dbReference>
<dbReference type="SUPFAM" id="SSF51445">
    <property type="entry name" value="(Trans)glycosidases"/>
    <property type="match status" value="1"/>
</dbReference>
<keyword evidence="4 10" id="KW-0336">GPI-anchor</keyword>
<organism evidence="13 14">
    <name type="scientific">Sparassis crispa</name>
    <dbReference type="NCBI Taxonomy" id="139825"/>
    <lineage>
        <taxon>Eukaryota</taxon>
        <taxon>Fungi</taxon>
        <taxon>Dikarya</taxon>
        <taxon>Basidiomycota</taxon>
        <taxon>Agaricomycotina</taxon>
        <taxon>Agaricomycetes</taxon>
        <taxon>Polyporales</taxon>
        <taxon>Sparassidaceae</taxon>
        <taxon>Sparassis</taxon>
    </lineage>
</organism>
<dbReference type="Gene3D" id="1.20.58.1040">
    <property type="match status" value="1"/>
</dbReference>
<evidence type="ECO:0000256" key="9">
    <source>
        <dbReference type="ARBA" id="ARBA00023288"/>
    </source>
</evidence>
<keyword evidence="6 10" id="KW-0472">Membrane</keyword>
<evidence type="ECO:0000256" key="4">
    <source>
        <dbReference type="ARBA" id="ARBA00022622"/>
    </source>
</evidence>
<dbReference type="GO" id="GO:0071970">
    <property type="term" value="P:fungal-type cell wall (1-&gt;3)-beta-D-glucan biosynthetic process"/>
    <property type="evidence" value="ECO:0007669"/>
    <property type="project" value="TreeGrafter"/>
</dbReference>
<dbReference type="OrthoDB" id="421038at2759"/>
<comment type="caution">
    <text evidence="13">The sequence shown here is derived from an EMBL/GenBank/DDBJ whole genome shotgun (WGS) entry which is preliminary data.</text>
</comment>
<evidence type="ECO:0000256" key="3">
    <source>
        <dbReference type="ARBA" id="ARBA00007528"/>
    </source>
</evidence>
<reference evidence="13 14" key="1">
    <citation type="journal article" date="2018" name="Sci. Rep.">
        <title>Genome sequence of the cauliflower mushroom Sparassis crispa (Hanabiratake) and its association with beneficial usage.</title>
        <authorList>
            <person name="Kiyama R."/>
            <person name="Furutani Y."/>
            <person name="Kawaguchi K."/>
            <person name="Nakanishi T."/>
        </authorList>
    </citation>
    <scope>NUCLEOTIDE SEQUENCE [LARGE SCALE GENOMIC DNA]</scope>
</reference>
<dbReference type="FunCoup" id="A0A401GA62">
    <property type="interactions" value="70"/>
</dbReference>
<keyword evidence="11" id="KW-1133">Transmembrane helix</keyword>
<dbReference type="Pfam" id="PF07983">
    <property type="entry name" value="X8"/>
    <property type="match status" value="1"/>
</dbReference>
<sequence>MFFTPLLAVAAVLASAVSALNPITSKGSFFFDAVTGDRFYVKGLAYSANYGSTQSSPIAATGSISALDPLANGQGCQRDIPYFQQLGINLIRVYQVNASLDHSACMSALNSAGVYVLLDLATPAPNDAISSTDPSWNVGLLTNFISTIEAFGSYSNILGFNVGNEVISNAGDDDAAPYIKAGVRDIKAYLKAHNYSQLVGYTATDSPNSRVALPYYLACENTTTSIDYWGVNIYEWCGNSSFTQSGYQARTEELASLGVPAFFSEYGCNQVEPRPFTEVAVLYGSEMTPVWSGGIVYEYNNQTNNYGLVDISADGQSITTTQDFTNLKNSLAGIAPANQSLSSYTPTIAEPVSCPASNSSWLVSTNLPYTPDNSVCECVVNQLSCLSTYTDATDLGTVGTMIGTVCGESSTACSAISGNGSAGVYGDLSYCAPLQQLNIALDTYYEDQSRNAQACDFGGLATVQSSGKPTAASAVASATSSCLAAGFASGIGIPSPTSVAASATTHPIVSSTSGSSGSGSKSAAGSVHDLPLTALFGVLLSVLAGAGGAAMIVF</sequence>
<dbReference type="GO" id="GO:0098552">
    <property type="term" value="C:side of membrane"/>
    <property type="evidence" value="ECO:0007669"/>
    <property type="project" value="UniProtKB-KW"/>
</dbReference>
<keyword evidence="7" id="KW-1015">Disulfide bond</keyword>
<dbReference type="InterPro" id="IPR017853">
    <property type="entry name" value="GH"/>
</dbReference>
<dbReference type="EMBL" id="BFAD01000002">
    <property type="protein sequence ID" value="GBE79076.1"/>
    <property type="molecule type" value="Genomic_DNA"/>
</dbReference>
<dbReference type="STRING" id="139825.A0A401GA62"/>
<feature type="domain" description="X8" evidence="12">
    <location>
        <begin position="383"/>
        <end position="484"/>
    </location>
</feature>
<evidence type="ECO:0000256" key="11">
    <source>
        <dbReference type="SAM" id="Phobius"/>
    </source>
</evidence>
<gene>
    <name evidence="13" type="ORF">SCP_0202730</name>
</gene>
<dbReference type="Proteomes" id="UP000287166">
    <property type="component" value="Unassembled WGS sequence"/>
</dbReference>
<dbReference type="Pfam" id="PF03198">
    <property type="entry name" value="Glyco_hydro_72"/>
    <property type="match status" value="1"/>
</dbReference>
<dbReference type="Gene3D" id="3.20.20.80">
    <property type="entry name" value="Glycosidases"/>
    <property type="match status" value="1"/>
</dbReference>
<keyword evidence="8" id="KW-0325">Glycoprotein</keyword>
<evidence type="ECO:0000256" key="10">
    <source>
        <dbReference type="RuleBase" id="RU361209"/>
    </source>
</evidence>
<protein>
    <recommendedName>
        <fullName evidence="10">1,3-beta-glucanosyltransferase</fullName>
        <ecNumber evidence="10">2.4.1.-</ecNumber>
    </recommendedName>
</protein>
<dbReference type="GO" id="GO:0042124">
    <property type="term" value="F:1,3-beta-glucanosyltransferase activity"/>
    <property type="evidence" value="ECO:0007669"/>
    <property type="project" value="TreeGrafter"/>
</dbReference>
<keyword evidence="11" id="KW-0812">Transmembrane</keyword>
<accession>A0A401GA62</accession>
<dbReference type="GO" id="GO:0005886">
    <property type="term" value="C:plasma membrane"/>
    <property type="evidence" value="ECO:0007669"/>
    <property type="project" value="UniProtKB-SubCell"/>
</dbReference>
<evidence type="ECO:0000256" key="5">
    <source>
        <dbReference type="ARBA" id="ARBA00022729"/>
    </source>
</evidence>
<dbReference type="InParanoid" id="A0A401GA62"/>
<feature type="signal peptide" evidence="10">
    <location>
        <begin position="1"/>
        <end position="19"/>
    </location>
</feature>
<dbReference type="EC" id="2.4.1.-" evidence="10"/>
<evidence type="ECO:0000313" key="14">
    <source>
        <dbReference type="Proteomes" id="UP000287166"/>
    </source>
</evidence>
<dbReference type="GeneID" id="38775993"/>
<comment type="similarity">
    <text evidence="3 10">Belongs to the glycosyl hydrolase 72 family.</text>
</comment>
<feature type="transmembrane region" description="Helical" evidence="11">
    <location>
        <begin position="530"/>
        <end position="553"/>
    </location>
</feature>
<dbReference type="PANTHER" id="PTHR31468">
    <property type="entry name" value="1,3-BETA-GLUCANOSYLTRANSFERASE GAS1"/>
    <property type="match status" value="1"/>
</dbReference>
<keyword evidence="5 10" id="KW-0732">Signal</keyword>
<dbReference type="SMART" id="SM00768">
    <property type="entry name" value="X8"/>
    <property type="match status" value="1"/>
</dbReference>
<feature type="chain" id="PRO_5018812370" description="1,3-beta-glucanosyltransferase" evidence="10">
    <location>
        <begin position="20"/>
        <end position="554"/>
    </location>
</feature>
<keyword evidence="10 13" id="KW-0808">Transferase</keyword>
<dbReference type="InterPro" id="IPR004886">
    <property type="entry name" value="Glucanosyltransferase"/>
</dbReference>